<evidence type="ECO:0000256" key="1">
    <source>
        <dbReference type="ARBA" id="ARBA00004604"/>
    </source>
</evidence>
<dbReference type="PANTHER" id="PTHR14150:SF12">
    <property type="entry name" value="U3 SMALL NUCLEOLAR RNA-ASSOCIATED PROTEIN 14 HOMOLOG A"/>
    <property type="match status" value="1"/>
</dbReference>
<comment type="caution">
    <text evidence="6">The sequence shown here is derived from an EMBL/GenBank/DDBJ whole genome shotgun (WGS) entry which is preliminary data.</text>
</comment>
<dbReference type="AlphaFoldDB" id="A0ABD2N5P3"/>
<dbReference type="PANTHER" id="PTHR14150">
    <property type="entry name" value="U3 SMALL NUCLEOLAR RNA-ASSOCIATED PROTEIN 14"/>
    <property type="match status" value="1"/>
</dbReference>
<dbReference type="GO" id="GO:0005730">
    <property type="term" value="C:nucleolus"/>
    <property type="evidence" value="ECO:0007669"/>
    <property type="project" value="UniProtKB-SubCell"/>
</dbReference>
<keyword evidence="3" id="KW-0597">Phosphoprotein</keyword>
<protein>
    <submittedName>
        <fullName evidence="6">Uncharacterized protein</fullName>
    </submittedName>
</protein>
<reference evidence="6 7" key="1">
    <citation type="journal article" date="2021" name="BMC Biol.">
        <title>Horizontally acquired antibacterial genes associated with adaptive radiation of ladybird beetles.</title>
        <authorList>
            <person name="Li H.S."/>
            <person name="Tang X.F."/>
            <person name="Huang Y.H."/>
            <person name="Xu Z.Y."/>
            <person name="Chen M.L."/>
            <person name="Du X.Y."/>
            <person name="Qiu B.Y."/>
            <person name="Chen P.T."/>
            <person name="Zhang W."/>
            <person name="Slipinski A."/>
            <person name="Escalona H.E."/>
            <person name="Waterhouse R.M."/>
            <person name="Zwick A."/>
            <person name="Pang H."/>
        </authorList>
    </citation>
    <scope>NUCLEOTIDE SEQUENCE [LARGE SCALE GENOMIC DNA]</scope>
    <source>
        <strain evidence="6">SYSU2018</strain>
    </source>
</reference>
<dbReference type="Pfam" id="PF04615">
    <property type="entry name" value="Utp14"/>
    <property type="match status" value="1"/>
</dbReference>
<feature type="region of interest" description="Disordered" evidence="5">
    <location>
        <begin position="1"/>
        <end position="30"/>
    </location>
</feature>
<dbReference type="Proteomes" id="UP001516400">
    <property type="component" value="Unassembled WGS sequence"/>
</dbReference>
<comment type="similarity">
    <text evidence="2">Belongs to the UTP14 family.</text>
</comment>
<evidence type="ECO:0000256" key="4">
    <source>
        <dbReference type="ARBA" id="ARBA00023242"/>
    </source>
</evidence>
<organism evidence="6 7">
    <name type="scientific">Cryptolaemus montrouzieri</name>
    <dbReference type="NCBI Taxonomy" id="559131"/>
    <lineage>
        <taxon>Eukaryota</taxon>
        <taxon>Metazoa</taxon>
        <taxon>Ecdysozoa</taxon>
        <taxon>Arthropoda</taxon>
        <taxon>Hexapoda</taxon>
        <taxon>Insecta</taxon>
        <taxon>Pterygota</taxon>
        <taxon>Neoptera</taxon>
        <taxon>Endopterygota</taxon>
        <taxon>Coleoptera</taxon>
        <taxon>Polyphaga</taxon>
        <taxon>Cucujiformia</taxon>
        <taxon>Coccinelloidea</taxon>
        <taxon>Coccinellidae</taxon>
        <taxon>Scymninae</taxon>
        <taxon>Scymnini</taxon>
        <taxon>Cryptolaemus</taxon>
    </lineage>
</organism>
<evidence type="ECO:0000256" key="2">
    <source>
        <dbReference type="ARBA" id="ARBA00007774"/>
    </source>
</evidence>
<keyword evidence="7" id="KW-1185">Reference proteome</keyword>
<name>A0ABD2N5P3_9CUCU</name>
<gene>
    <name evidence="6" type="ORF">HHI36_015484</name>
</gene>
<dbReference type="InterPro" id="IPR006709">
    <property type="entry name" value="SSU_processome_Utp14"/>
</dbReference>
<evidence type="ECO:0000313" key="7">
    <source>
        <dbReference type="Proteomes" id="UP001516400"/>
    </source>
</evidence>
<feature type="compositionally biased region" description="Acidic residues" evidence="5">
    <location>
        <begin position="18"/>
        <end position="27"/>
    </location>
</feature>
<proteinExistence type="inferred from homology"/>
<comment type="subcellular location">
    <subcellularLocation>
        <location evidence="1">Nucleus</location>
        <location evidence="1">Nucleolus</location>
    </subcellularLocation>
</comment>
<evidence type="ECO:0000256" key="3">
    <source>
        <dbReference type="ARBA" id="ARBA00022553"/>
    </source>
</evidence>
<dbReference type="EMBL" id="JABFTP020000062">
    <property type="protein sequence ID" value="KAL3274065.1"/>
    <property type="molecule type" value="Genomic_DNA"/>
</dbReference>
<evidence type="ECO:0000313" key="6">
    <source>
        <dbReference type="EMBL" id="KAL3274065.1"/>
    </source>
</evidence>
<keyword evidence="4" id="KW-0539">Nucleus</keyword>
<sequence length="130" mass="15010">MKVTHLDTEIPDILTNTENDDDEMEEDSSQRELIAEAFQDDDLLEEFSKEKSNEIAKNKPKDINLTLPGWGNWGGTGIVPSKRKQKRFVVKAPKKVPRRDDNKGFLIINEDATKKLKSIWLMSFRFLFKG</sequence>
<evidence type="ECO:0000256" key="5">
    <source>
        <dbReference type="SAM" id="MobiDB-lite"/>
    </source>
</evidence>
<accession>A0ABD2N5P3</accession>